<feature type="transmembrane region" description="Helical" evidence="3">
    <location>
        <begin position="471"/>
        <end position="493"/>
    </location>
</feature>
<comment type="cofactor">
    <cofactor evidence="1">
        <name>pyridoxal 5'-phosphate</name>
        <dbReference type="ChEBI" id="CHEBI:597326"/>
    </cofactor>
</comment>
<dbReference type="AlphaFoldDB" id="A0A2W2FF54"/>
<dbReference type="InterPro" id="IPR036052">
    <property type="entry name" value="TrpB-like_PALP_sf"/>
</dbReference>
<protein>
    <recommendedName>
        <fullName evidence="4">Tryptophan synthase beta chain-like PALP domain-containing protein</fullName>
    </recommendedName>
</protein>
<name>A0A2W2FF54_9ACTN</name>
<dbReference type="CDD" id="cd01561">
    <property type="entry name" value="CBS_like"/>
    <property type="match status" value="1"/>
</dbReference>
<keyword evidence="3" id="KW-0472">Membrane</keyword>
<keyword evidence="2" id="KW-0663">Pyridoxal phosphate</keyword>
<sequence length="658" mass="69362">MFIMTSSITELTKTHLVGRTPVCWIGEPFASGGRGFWAKLEGANPGGLKDRAALHIVRRARARGQLAPGAMIVESTSGTSGLGLALAGIVYGHPVTVVSDPGMEAIIETLLVSYGVRVETVLRAHPSGGWQHARLDRVAQLMARHPGAYCPDQYSNPDNVEAYAGLADELAERLGRIDVLVCSVGTGGHSAGIARRLRLRHPALRLVGVDSIGSTIFGQPARPRLMRGLGSSIHPRNVAHDAFDEVHWVAPHEAVWASRTLAHTHYATGGWSVGAVTVVASWYARTTPSGVRVAAVFPDGPARYHTTVFDDAYCAEHDLLGRPPAAEPDEVKDSGEAEVTRWTRMVMPYLAGHLADGSPALLVASVMTGFAGALFNPAVHAYLAHGSGERRVEAFALFNVFCQAGILLGPLIGVALLSVDFRLVCVVAAGVFAALTLLQLSALPPFRDEERRGGVRADWGRVVANRPFRMFALAMVGSYVLSFQIYLALPLALGDDGAVSALFVVSALVALLGQMRVTDWARGRWTTSQAMARGLGLMGLAFVPLIPYGVAGAPVPLAAALACTALLTLGTVLAYPFEMDTVVALSGGHRVATHYGFYNTVAGLGVAAGNLAVGRLLDLGPAWAWTTLALTGAASAVAVRRLDRELGGHRAGVTVSSG</sequence>
<evidence type="ECO:0000313" key="6">
    <source>
        <dbReference type="Proteomes" id="UP000249304"/>
    </source>
</evidence>
<gene>
    <name evidence="5" type="ORF">C1J01_01295</name>
</gene>
<dbReference type="GO" id="GO:0022857">
    <property type="term" value="F:transmembrane transporter activity"/>
    <property type="evidence" value="ECO:0007669"/>
    <property type="project" value="InterPro"/>
</dbReference>
<dbReference type="Gene3D" id="1.20.1250.20">
    <property type="entry name" value="MFS general substrate transporter like domains"/>
    <property type="match status" value="1"/>
</dbReference>
<keyword evidence="6" id="KW-1185">Reference proteome</keyword>
<keyword evidence="3" id="KW-1133">Transmembrane helix</keyword>
<dbReference type="InterPro" id="IPR036259">
    <property type="entry name" value="MFS_trans_sf"/>
</dbReference>
<feature type="transmembrane region" description="Helical" evidence="3">
    <location>
        <begin position="499"/>
        <end position="518"/>
    </location>
</feature>
<accession>A0A2W2FF54</accession>
<dbReference type="Pfam" id="PF00291">
    <property type="entry name" value="PALP"/>
    <property type="match status" value="1"/>
</dbReference>
<dbReference type="GO" id="GO:1901605">
    <property type="term" value="P:alpha-amino acid metabolic process"/>
    <property type="evidence" value="ECO:0007669"/>
    <property type="project" value="UniProtKB-ARBA"/>
</dbReference>
<organism evidence="5 6">
    <name type="scientific">Nonomuraea aridisoli</name>
    <dbReference type="NCBI Taxonomy" id="2070368"/>
    <lineage>
        <taxon>Bacteria</taxon>
        <taxon>Bacillati</taxon>
        <taxon>Actinomycetota</taxon>
        <taxon>Actinomycetes</taxon>
        <taxon>Streptosporangiales</taxon>
        <taxon>Streptosporangiaceae</taxon>
        <taxon>Nonomuraea</taxon>
    </lineage>
</organism>
<feature type="transmembrane region" description="Helical" evidence="3">
    <location>
        <begin position="360"/>
        <end position="383"/>
    </location>
</feature>
<feature type="transmembrane region" description="Helical" evidence="3">
    <location>
        <begin position="395"/>
        <end position="415"/>
    </location>
</feature>
<reference evidence="5 6" key="1">
    <citation type="submission" date="2018-01" db="EMBL/GenBank/DDBJ databases">
        <title>Draft genome sequence of Nonomuraea sp. KC333.</title>
        <authorList>
            <person name="Sahin N."/>
            <person name="Saygin H."/>
            <person name="Ay H."/>
        </authorList>
    </citation>
    <scope>NUCLEOTIDE SEQUENCE [LARGE SCALE GENOMIC DNA]</scope>
    <source>
        <strain evidence="5 6">KC333</strain>
    </source>
</reference>
<dbReference type="SUPFAM" id="SSF103473">
    <property type="entry name" value="MFS general substrate transporter"/>
    <property type="match status" value="1"/>
</dbReference>
<dbReference type="PANTHER" id="PTHR10314">
    <property type="entry name" value="CYSTATHIONINE BETA-SYNTHASE"/>
    <property type="match status" value="1"/>
</dbReference>
<evidence type="ECO:0000313" key="5">
    <source>
        <dbReference type="EMBL" id="PZG23298.1"/>
    </source>
</evidence>
<dbReference type="InterPro" id="IPR001926">
    <property type="entry name" value="TrpB-like_PALP"/>
</dbReference>
<feature type="transmembrane region" description="Helical" evidence="3">
    <location>
        <begin position="557"/>
        <end position="577"/>
    </location>
</feature>
<comment type="caution">
    <text evidence="5">The sequence shown here is derived from an EMBL/GenBank/DDBJ whole genome shotgun (WGS) entry which is preliminary data.</text>
</comment>
<dbReference type="Proteomes" id="UP000249304">
    <property type="component" value="Unassembled WGS sequence"/>
</dbReference>
<feature type="transmembrane region" description="Helical" evidence="3">
    <location>
        <begin position="622"/>
        <end position="639"/>
    </location>
</feature>
<feature type="domain" description="Tryptophan synthase beta chain-like PALP" evidence="4">
    <location>
        <begin position="15"/>
        <end position="299"/>
    </location>
</feature>
<feature type="transmembrane region" description="Helical" evidence="3">
    <location>
        <begin position="597"/>
        <end position="616"/>
    </location>
</feature>
<keyword evidence="3" id="KW-0812">Transmembrane</keyword>
<evidence type="ECO:0000256" key="3">
    <source>
        <dbReference type="SAM" id="Phobius"/>
    </source>
</evidence>
<dbReference type="InterPro" id="IPR050214">
    <property type="entry name" value="Cys_Synth/Cystath_Beta-Synth"/>
</dbReference>
<dbReference type="Pfam" id="PF07690">
    <property type="entry name" value="MFS_1"/>
    <property type="match status" value="1"/>
</dbReference>
<evidence type="ECO:0000256" key="2">
    <source>
        <dbReference type="ARBA" id="ARBA00022898"/>
    </source>
</evidence>
<dbReference type="EMBL" id="POUD01000003">
    <property type="protein sequence ID" value="PZG23298.1"/>
    <property type="molecule type" value="Genomic_DNA"/>
</dbReference>
<feature type="transmembrane region" description="Helical" evidence="3">
    <location>
        <begin position="530"/>
        <end position="551"/>
    </location>
</feature>
<dbReference type="Gene3D" id="3.40.50.1100">
    <property type="match status" value="2"/>
</dbReference>
<evidence type="ECO:0000259" key="4">
    <source>
        <dbReference type="Pfam" id="PF00291"/>
    </source>
</evidence>
<proteinExistence type="predicted"/>
<dbReference type="InterPro" id="IPR011701">
    <property type="entry name" value="MFS"/>
</dbReference>
<evidence type="ECO:0000256" key="1">
    <source>
        <dbReference type="ARBA" id="ARBA00001933"/>
    </source>
</evidence>
<dbReference type="SUPFAM" id="SSF53686">
    <property type="entry name" value="Tryptophan synthase beta subunit-like PLP-dependent enzymes"/>
    <property type="match status" value="1"/>
</dbReference>
<feature type="transmembrane region" description="Helical" evidence="3">
    <location>
        <begin position="421"/>
        <end position="443"/>
    </location>
</feature>